<dbReference type="Proteomes" id="UP000235371">
    <property type="component" value="Unassembled WGS sequence"/>
</dbReference>
<dbReference type="GeneID" id="36579068"/>
<name>A0A2J6SQW6_9HELO</name>
<proteinExistence type="predicted"/>
<dbReference type="OrthoDB" id="5153871at2759"/>
<protein>
    <submittedName>
        <fullName evidence="1">Uncharacterized protein</fullName>
    </submittedName>
</protein>
<dbReference type="RefSeq" id="XP_024729977.1">
    <property type="nucleotide sequence ID" value="XM_024870986.1"/>
</dbReference>
<organism evidence="1 2">
    <name type="scientific">Hyaloscypha bicolor E</name>
    <dbReference type="NCBI Taxonomy" id="1095630"/>
    <lineage>
        <taxon>Eukaryota</taxon>
        <taxon>Fungi</taxon>
        <taxon>Dikarya</taxon>
        <taxon>Ascomycota</taxon>
        <taxon>Pezizomycotina</taxon>
        <taxon>Leotiomycetes</taxon>
        <taxon>Helotiales</taxon>
        <taxon>Hyaloscyphaceae</taxon>
        <taxon>Hyaloscypha</taxon>
        <taxon>Hyaloscypha bicolor</taxon>
    </lineage>
</organism>
<dbReference type="AlphaFoldDB" id="A0A2J6SQW6"/>
<dbReference type="InParanoid" id="A0A2J6SQW6"/>
<keyword evidence="2" id="KW-1185">Reference proteome</keyword>
<dbReference type="EMBL" id="KZ613895">
    <property type="protein sequence ID" value="PMD53073.1"/>
    <property type="molecule type" value="Genomic_DNA"/>
</dbReference>
<accession>A0A2J6SQW6</accession>
<evidence type="ECO:0000313" key="1">
    <source>
        <dbReference type="EMBL" id="PMD53073.1"/>
    </source>
</evidence>
<evidence type="ECO:0000313" key="2">
    <source>
        <dbReference type="Proteomes" id="UP000235371"/>
    </source>
</evidence>
<sequence length="184" mass="21701">MQNPPPMNFDEISTDDQWHFKNAKPFQYRPSREPYDGWYISTSDGSIKQLPDRYWSASAREISFTAWHPDKLADDCIDIWSPTLRNAIREACPNIYKSKSETILSLQKVLENYEMLDQYIRDKQLHVSPNDQVVEELKLFAYAFLRSGDIAKFLGTFGFEELYEDKILSMSHWSIYNKLLLRET</sequence>
<gene>
    <name evidence="1" type="ORF">K444DRAFT_197825</name>
</gene>
<reference evidence="1 2" key="1">
    <citation type="submission" date="2016-04" db="EMBL/GenBank/DDBJ databases">
        <title>A degradative enzymes factory behind the ericoid mycorrhizal symbiosis.</title>
        <authorList>
            <consortium name="DOE Joint Genome Institute"/>
            <person name="Martino E."/>
            <person name="Morin E."/>
            <person name="Grelet G."/>
            <person name="Kuo A."/>
            <person name="Kohler A."/>
            <person name="Daghino S."/>
            <person name="Barry K."/>
            <person name="Choi C."/>
            <person name="Cichocki N."/>
            <person name="Clum A."/>
            <person name="Copeland A."/>
            <person name="Hainaut M."/>
            <person name="Haridas S."/>
            <person name="Labutti K."/>
            <person name="Lindquist E."/>
            <person name="Lipzen A."/>
            <person name="Khouja H.-R."/>
            <person name="Murat C."/>
            <person name="Ohm R."/>
            <person name="Olson A."/>
            <person name="Spatafora J."/>
            <person name="Veneault-Fourrey C."/>
            <person name="Henrissat B."/>
            <person name="Grigoriev I."/>
            <person name="Martin F."/>
            <person name="Perotto S."/>
        </authorList>
    </citation>
    <scope>NUCLEOTIDE SEQUENCE [LARGE SCALE GENOMIC DNA]</scope>
    <source>
        <strain evidence="1 2">E</strain>
    </source>
</reference>